<keyword evidence="8" id="KW-1185">Reference proteome</keyword>
<keyword evidence="4" id="KW-0539">Nucleus</keyword>
<evidence type="ECO:0000259" key="5">
    <source>
        <dbReference type="Pfam" id="PF12341"/>
    </source>
</evidence>
<evidence type="ECO:0000313" key="7">
    <source>
        <dbReference type="EMBL" id="KAJ3224221.1"/>
    </source>
</evidence>
<dbReference type="Pfam" id="PF12341">
    <property type="entry name" value="Mcl1_mid"/>
    <property type="match status" value="2"/>
</dbReference>
<keyword evidence="3" id="KW-0677">Repeat</keyword>
<evidence type="ECO:0000256" key="1">
    <source>
        <dbReference type="ARBA" id="ARBA00004123"/>
    </source>
</evidence>
<dbReference type="Gene3D" id="2.130.10.10">
    <property type="entry name" value="YVTN repeat-like/Quinoprotein amine dehydrogenase"/>
    <property type="match status" value="1"/>
</dbReference>
<dbReference type="InterPro" id="IPR048591">
    <property type="entry name" value="WDHD1/CFT4_hel"/>
</dbReference>
<evidence type="ECO:0000256" key="3">
    <source>
        <dbReference type="ARBA" id="ARBA00022737"/>
    </source>
</evidence>
<evidence type="ECO:0000256" key="4">
    <source>
        <dbReference type="ARBA" id="ARBA00023242"/>
    </source>
</evidence>
<proteinExistence type="predicted"/>
<dbReference type="PANTHER" id="PTHR19932:SF10">
    <property type="entry name" value="WD REPEAT AND HMG-BOX DNA-BINDING PROTEIN 1"/>
    <property type="match status" value="1"/>
</dbReference>
<gene>
    <name evidence="7" type="ORF">HK099_000082</name>
</gene>
<dbReference type="InterPro" id="IPR015943">
    <property type="entry name" value="WD40/YVTN_repeat-like_dom_sf"/>
</dbReference>
<evidence type="ECO:0008006" key="9">
    <source>
        <dbReference type="Google" id="ProtNLM"/>
    </source>
</evidence>
<dbReference type="InterPro" id="IPR022100">
    <property type="entry name" value="WDHD1/CFT4_beta-prop_2nd"/>
</dbReference>
<evidence type="ECO:0000259" key="6">
    <source>
        <dbReference type="Pfam" id="PF20946"/>
    </source>
</evidence>
<comment type="caution">
    <text evidence="7">The sequence shown here is derived from an EMBL/GenBank/DDBJ whole genome shotgun (WGS) entry which is preliminary data.</text>
</comment>
<protein>
    <recommendedName>
        <fullName evidence="9">Minichromosome loss protein Mcl1 middle region domain-containing protein</fullName>
    </recommendedName>
</protein>
<dbReference type="GO" id="GO:0000278">
    <property type="term" value="P:mitotic cell cycle"/>
    <property type="evidence" value="ECO:0007669"/>
    <property type="project" value="TreeGrafter"/>
</dbReference>
<keyword evidence="2" id="KW-0853">WD repeat</keyword>
<dbReference type="GO" id="GO:0003682">
    <property type="term" value="F:chromatin binding"/>
    <property type="evidence" value="ECO:0007669"/>
    <property type="project" value="TreeGrafter"/>
</dbReference>
<feature type="domain" description="WDHD1/CFT4 second beta-propeller" evidence="5">
    <location>
        <begin position="326"/>
        <end position="429"/>
    </location>
</feature>
<dbReference type="Proteomes" id="UP001211065">
    <property type="component" value="Unassembled WGS sequence"/>
</dbReference>
<dbReference type="SUPFAM" id="SSF117289">
    <property type="entry name" value="Nucleoporin domain"/>
    <property type="match status" value="1"/>
</dbReference>
<organism evidence="7 8">
    <name type="scientific">Clydaea vesicula</name>
    <dbReference type="NCBI Taxonomy" id="447962"/>
    <lineage>
        <taxon>Eukaryota</taxon>
        <taxon>Fungi</taxon>
        <taxon>Fungi incertae sedis</taxon>
        <taxon>Chytridiomycota</taxon>
        <taxon>Chytridiomycota incertae sedis</taxon>
        <taxon>Chytridiomycetes</taxon>
        <taxon>Lobulomycetales</taxon>
        <taxon>Lobulomycetaceae</taxon>
        <taxon>Clydaea</taxon>
    </lineage>
</organism>
<reference evidence="7" key="1">
    <citation type="submission" date="2020-05" db="EMBL/GenBank/DDBJ databases">
        <title>Phylogenomic resolution of chytrid fungi.</title>
        <authorList>
            <person name="Stajich J.E."/>
            <person name="Amses K."/>
            <person name="Simmons R."/>
            <person name="Seto K."/>
            <person name="Myers J."/>
            <person name="Bonds A."/>
            <person name="Quandt C.A."/>
            <person name="Barry K."/>
            <person name="Liu P."/>
            <person name="Grigoriev I."/>
            <person name="Longcore J.E."/>
            <person name="James T.Y."/>
        </authorList>
    </citation>
    <scope>NUCLEOTIDE SEQUENCE</scope>
    <source>
        <strain evidence="7">JEL0476</strain>
    </source>
</reference>
<comment type="subcellular location">
    <subcellularLocation>
        <location evidence="1">Nucleus</location>
    </subcellularLocation>
</comment>
<evidence type="ECO:0000256" key="2">
    <source>
        <dbReference type="ARBA" id="ARBA00022574"/>
    </source>
</evidence>
<dbReference type="Pfam" id="PF20946">
    <property type="entry name" value="Ctf4_C"/>
    <property type="match status" value="1"/>
</dbReference>
<dbReference type="EMBL" id="JADGJW010000100">
    <property type="protein sequence ID" value="KAJ3224221.1"/>
    <property type="molecule type" value="Genomic_DNA"/>
</dbReference>
<dbReference type="GO" id="GO:0043596">
    <property type="term" value="C:nuclear replication fork"/>
    <property type="evidence" value="ECO:0007669"/>
    <property type="project" value="TreeGrafter"/>
</dbReference>
<accession>A0AAD5U8Y5</accession>
<dbReference type="PANTHER" id="PTHR19932">
    <property type="entry name" value="WD REPEAT AND HMG-BOX DNA BINDING PROTEIN"/>
    <property type="match status" value="1"/>
</dbReference>
<sequence length="746" mass="84557">MSTIYEIITHSTLLTTGSDCVIHILKTVNIDENRDCDKTEKKFDFQYHRFLSTSITTKGSLIATTSSENEAIATDEGTIKIVNVEDITEIAELLGHRAAVNTASTDIEGNLRIWETASRTCVKKFEYLSANTKLSKLLIKASSPNLCRISWNPTGKFLAASVINKEILIIEDENWSEYARVGPHSEADSQGYLSYSLNFIPKYGHDKTVINQCSYTNKRELEISRNEYEGNLNIVIGEKEENPLKSKEEEAVKINQHIQFLPGSISLSDEEVDDDNFIEENDCDFLYTELKYRPASKQRVSQFHTIKPRSSEILNCEPKGTENQSSFQPGKSTINSGRYYLAFNLIGVAYSVEQVTHSTIHVEFHDKCIKSFRIIDNYKYTLSALGNSGLILASHSNAANPPTLFFRPVNQHSMLNEWLYHFDKESGEEPEGMMSLTSNVVSMVGNDHHLLIVYHLSAAYQDNQNLGFILLNNSRCCIIKDELPISSGSQLDWIGFSEEGIPLSYDSNGILRGLIREVGFSYWTPLLDTSLRRMEKEEYYWPVGVFGENFMTVICKHKNDPLLFPPPILMEIPILLPFLNMPLSGTLEEKYHRGLLLLSQMEFLHNETINTPNNRIIESTFNSKVSKMEKNLDKIGLFLEMATCKAGKSQRAIDICHTLHSEASIDSAIKLALHHRLNSVADKMSLIKKYVSKTKFLDQRCLNKAYENENKTLSNGMKIYSERNTTTNFKCNNSIPSPEIGILKED</sequence>
<dbReference type="GO" id="GO:0006281">
    <property type="term" value="P:DNA repair"/>
    <property type="evidence" value="ECO:0007669"/>
    <property type="project" value="TreeGrafter"/>
</dbReference>
<name>A0AAD5U8Y5_9FUNG</name>
<feature type="domain" description="WDHD1/CFT4 second beta-propeller" evidence="5">
    <location>
        <begin position="433"/>
        <end position="577"/>
    </location>
</feature>
<feature type="domain" description="WDHD1/CFT4 helical bundle" evidence="6">
    <location>
        <begin position="586"/>
        <end position="688"/>
    </location>
</feature>
<dbReference type="AlphaFoldDB" id="A0AAD5U8Y5"/>
<dbReference type="GO" id="GO:0006261">
    <property type="term" value="P:DNA-templated DNA replication"/>
    <property type="evidence" value="ECO:0007669"/>
    <property type="project" value="TreeGrafter"/>
</dbReference>
<evidence type="ECO:0000313" key="8">
    <source>
        <dbReference type="Proteomes" id="UP001211065"/>
    </source>
</evidence>